<keyword evidence="1" id="KW-0812">Transmembrane</keyword>
<evidence type="ECO:0000313" key="4">
    <source>
        <dbReference type="Proteomes" id="UP000317036"/>
    </source>
</evidence>
<dbReference type="RefSeq" id="WP_144853792.1">
    <property type="nucleotide sequence ID" value="NZ_VNJI01000054.1"/>
</dbReference>
<evidence type="ECO:0000313" key="3">
    <source>
        <dbReference type="EMBL" id="TVY05623.1"/>
    </source>
</evidence>
<keyword evidence="1" id="KW-1133">Transmembrane helix</keyword>
<name>A0A559K0H0_9BACL</name>
<dbReference type="Pfam" id="PF12729">
    <property type="entry name" value="4HB_MCP_1"/>
    <property type="match status" value="1"/>
</dbReference>
<feature type="transmembrane region" description="Helical" evidence="1">
    <location>
        <begin position="182"/>
        <end position="200"/>
    </location>
</feature>
<proteinExistence type="predicted"/>
<protein>
    <recommendedName>
        <fullName evidence="2">Chemotaxis methyl-accepting receptor HlyB-like 4HB MCP domain-containing protein</fullName>
    </recommendedName>
</protein>
<dbReference type="AlphaFoldDB" id="A0A559K0H0"/>
<keyword evidence="1" id="KW-0472">Membrane</keyword>
<dbReference type="InterPro" id="IPR024478">
    <property type="entry name" value="HlyB_4HB_MCP"/>
</dbReference>
<keyword evidence="4" id="KW-1185">Reference proteome</keyword>
<evidence type="ECO:0000259" key="2">
    <source>
        <dbReference type="Pfam" id="PF12729"/>
    </source>
</evidence>
<dbReference type="OrthoDB" id="107771at2"/>
<feature type="domain" description="Chemotaxis methyl-accepting receptor HlyB-like 4HB MCP" evidence="2">
    <location>
        <begin position="6"/>
        <end position="164"/>
    </location>
</feature>
<accession>A0A559K0H0</accession>
<comment type="caution">
    <text evidence="3">The sequence shown here is derived from an EMBL/GenBank/DDBJ whole genome shotgun (WGS) entry which is preliminary data.</text>
</comment>
<organism evidence="3 4">
    <name type="scientific">Paenibacillus cremeus</name>
    <dbReference type="NCBI Taxonomy" id="2163881"/>
    <lineage>
        <taxon>Bacteria</taxon>
        <taxon>Bacillati</taxon>
        <taxon>Bacillota</taxon>
        <taxon>Bacilli</taxon>
        <taxon>Bacillales</taxon>
        <taxon>Paenibacillaceae</taxon>
        <taxon>Paenibacillus</taxon>
    </lineage>
</organism>
<reference evidence="3 4" key="1">
    <citation type="submission" date="2019-07" db="EMBL/GenBank/DDBJ databases">
        <authorList>
            <person name="Kim J."/>
        </authorList>
    </citation>
    <scope>NUCLEOTIDE SEQUENCE [LARGE SCALE GENOMIC DNA]</scope>
    <source>
        <strain evidence="3 4">JC52</strain>
    </source>
</reference>
<dbReference type="EMBL" id="VNJI01000054">
    <property type="protein sequence ID" value="TVY05623.1"/>
    <property type="molecule type" value="Genomic_DNA"/>
</dbReference>
<evidence type="ECO:0000256" key="1">
    <source>
        <dbReference type="SAM" id="Phobius"/>
    </source>
</evidence>
<dbReference type="Proteomes" id="UP000317036">
    <property type="component" value="Unassembled WGS sequence"/>
</dbReference>
<sequence>MKFTPISMKIIKNMLIVITILGALNVTTLYCLKKIEHSYSDLFNRRLQIITILQDLQTDVSEQNFKYQAYLFTKKPDYLQKSLQINVRINEEVNKAMQLTILEKNKEMLKKIAADNEEYRKKNSEVSSILPTDRDEVAKLFSSLLLPVAEEMMAASQKLIQYHLSYMENGTSFNSELVNKNILVSIIIMLIDFLITLKIINYYKVKLKLSVPSVLTVKK</sequence>
<gene>
    <name evidence="3" type="ORF">FPZ49_29035</name>
</gene>